<evidence type="ECO:0000313" key="8">
    <source>
        <dbReference type="EMBL" id="NBZ87329.1"/>
    </source>
</evidence>
<dbReference type="Pfam" id="PF00460">
    <property type="entry name" value="Flg_bb_rod"/>
    <property type="match status" value="1"/>
</dbReference>
<dbReference type="InterPro" id="IPR001444">
    <property type="entry name" value="Flag_bb_rod_N"/>
</dbReference>
<sequence>MDSTGYITLSRQSGLLNQMDAIANNIANATTTGFKREGTLFSEWVAKTGDSPSLSMGYGNTRVVDIMQAGLSQTGGAFDLAVEGEGFFMVEGPNAQQMLTRAGAFVIGPDGTLQTEDGFPVLDESGSRVFIPPGAGKVTIAQDGTLSANGSPIGRMGLFNPTDPLTLTHSQGTLFTASGYQPVTGSKIMQGYLEESNVSPINEIATMISVQRAYQMGQSFLDREDDRARNVIQTLGR</sequence>
<dbReference type="NCBIfam" id="TIGR02490">
    <property type="entry name" value="flgF"/>
    <property type="match status" value="1"/>
</dbReference>
<comment type="caution">
    <text evidence="8">The sequence shown here is derived from an EMBL/GenBank/DDBJ whole genome shotgun (WGS) entry which is preliminary data.</text>
</comment>
<dbReference type="SUPFAM" id="SSF117143">
    <property type="entry name" value="Flagellar hook protein flgE"/>
    <property type="match status" value="1"/>
</dbReference>
<dbReference type="GO" id="GO:0071978">
    <property type="term" value="P:bacterial-type flagellum-dependent swarming motility"/>
    <property type="evidence" value="ECO:0007669"/>
    <property type="project" value="TreeGrafter"/>
</dbReference>
<comment type="subcellular location">
    <subcellularLocation>
        <location evidence="1 4">Bacterial flagellum basal body</location>
    </subcellularLocation>
</comment>
<evidence type="ECO:0000256" key="4">
    <source>
        <dbReference type="RuleBase" id="RU362116"/>
    </source>
</evidence>
<feature type="domain" description="Flagellar basal body rod protein N-terminal" evidence="5">
    <location>
        <begin position="9"/>
        <end position="35"/>
    </location>
</feature>
<evidence type="ECO:0000259" key="5">
    <source>
        <dbReference type="Pfam" id="PF00460"/>
    </source>
</evidence>
<comment type="similarity">
    <text evidence="2 4">Belongs to the flagella basal body rod proteins family.</text>
</comment>
<dbReference type="PANTHER" id="PTHR30435">
    <property type="entry name" value="FLAGELLAR PROTEIN"/>
    <property type="match status" value="1"/>
</dbReference>
<dbReference type="NCBIfam" id="TIGR03506">
    <property type="entry name" value="FlgEFG_subfam"/>
    <property type="match status" value="1"/>
</dbReference>
<dbReference type="InterPro" id="IPR037925">
    <property type="entry name" value="FlgE/F/G-like"/>
</dbReference>
<keyword evidence="8" id="KW-0966">Cell projection</keyword>
<feature type="domain" description="Flagellar basal-body/hook protein C-terminal" evidence="6">
    <location>
        <begin position="189"/>
        <end position="233"/>
    </location>
</feature>
<name>A0AAE4YBQ8_9RHOB</name>
<dbReference type="PANTHER" id="PTHR30435:SF19">
    <property type="entry name" value="FLAGELLAR BASAL-BODY ROD PROTEIN FLGG"/>
    <property type="match status" value="1"/>
</dbReference>
<dbReference type="Pfam" id="PF22692">
    <property type="entry name" value="LlgE_F_G_D1"/>
    <property type="match status" value="1"/>
</dbReference>
<accession>A0AAE4YBQ8</accession>
<dbReference type="RefSeq" id="WP_168774134.1">
    <property type="nucleotide sequence ID" value="NZ_JAABNR010000005.1"/>
</dbReference>
<dbReference type="InterPro" id="IPR012836">
    <property type="entry name" value="FlgF"/>
</dbReference>
<dbReference type="GO" id="GO:0030694">
    <property type="term" value="C:bacterial-type flagellum basal body, rod"/>
    <property type="evidence" value="ECO:0007669"/>
    <property type="project" value="UniProtKB-UniRule"/>
</dbReference>
<reference evidence="8" key="1">
    <citation type="submission" date="2020-01" db="EMBL/GenBank/DDBJ databases">
        <authorList>
            <person name="Chen W.-M."/>
        </authorList>
    </citation>
    <scope>NUCLEOTIDE SEQUENCE</scope>
    <source>
        <strain evidence="8">CYK-10</strain>
    </source>
</reference>
<dbReference type="AlphaFoldDB" id="A0AAE4YBQ8"/>
<dbReference type="InterPro" id="IPR010930">
    <property type="entry name" value="Flg_bb/hook_C_dom"/>
</dbReference>
<evidence type="ECO:0000256" key="2">
    <source>
        <dbReference type="ARBA" id="ARBA00009677"/>
    </source>
</evidence>
<evidence type="ECO:0000313" key="9">
    <source>
        <dbReference type="Proteomes" id="UP001193501"/>
    </source>
</evidence>
<feature type="domain" description="Flagellar hook protein FlgE/F/G-like D1" evidence="7">
    <location>
        <begin position="81"/>
        <end position="148"/>
    </location>
</feature>
<proteinExistence type="inferred from homology"/>
<evidence type="ECO:0000259" key="6">
    <source>
        <dbReference type="Pfam" id="PF06429"/>
    </source>
</evidence>
<evidence type="ECO:0000256" key="3">
    <source>
        <dbReference type="ARBA" id="ARBA00023143"/>
    </source>
</evidence>
<evidence type="ECO:0000259" key="7">
    <source>
        <dbReference type="Pfam" id="PF22692"/>
    </source>
</evidence>
<comment type="subunit">
    <text evidence="4">The basal body constitutes a major portion of the flagellar organelle and consists of five rings (E,L,P,S, and M) mounted on a central rod. The rod consists of about 26 subunits of FlgG in the distal portion, and FlgB, FlgC and FlgF are thought to build up the proximal portion of the rod with about 6 subunits each.</text>
</comment>
<organism evidence="8 9">
    <name type="scientific">Stagnihabitans tardus</name>
    <dbReference type="NCBI Taxonomy" id="2699202"/>
    <lineage>
        <taxon>Bacteria</taxon>
        <taxon>Pseudomonadati</taxon>
        <taxon>Pseudomonadota</taxon>
        <taxon>Alphaproteobacteria</taxon>
        <taxon>Rhodobacterales</taxon>
        <taxon>Paracoccaceae</taxon>
        <taxon>Stagnihabitans</taxon>
    </lineage>
</organism>
<dbReference type="InterPro" id="IPR020013">
    <property type="entry name" value="Flagellar_FlgE/F/G"/>
</dbReference>
<protein>
    <recommendedName>
        <fullName evidence="4">Flagellar basal-body rod protein FlgF</fullName>
    </recommendedName>
</protein>
<keyword evidence="9" id="KW-1185">Reference proteome</keyword>
<dbReference type="Proteomes" id="UP001193501">
    <property type="component" value="Unassembled WGS sequence"/>
</dbReference>
<keyword evidence="8" id="KW-0969">Cilium</keyword>
<gene>
    <name evidence="8" type="ORF">GV832_07010</name>
</gene>
<dbReference type="EMBL" id="JAABNR010000005">
    <property type="protein sequence ID" value="NBZ87329.1"/>
    <property type="molecule type" value="Genomic_DNA"/>
</dbReference>
<dbReference type="NCBIfam" id="NF009332">
    <property type="entry name" value="PRK12690.1"/>
    <property type="match status" value="1"/>
</dbReference>
<keyword evidence="8" id="KW-0282">Flagellum</keyword>
<keyword evidence="3 4" id="KW-0975">Bacterial flagellum</keyword>
<dbReference type="Pfam" id="PF06429">
    <property type="entry name" value="Flg_bbr_C"/>
    <property type="match status" value="1"/>
</dbReference>
<dbReference type="InterPro" id="IPR053967">
    <property type="entry name" value="LlgE_F_G-like_D1"/>
</dbReference>
<evidence type="ECO:0000256" key="1">
    <source>
        <dbReference type="ARBA" id="ARBA00004117"/>
    </source>
</evidence>